<reference evidence="4 5" key="1">
    <citation type="journal article" date="2014" name="Genome Announc.">
        <title>Draft genome sequences of eight enterohepatic helicobacter species isolated from both laboratory and wild rodents.</title>
        <authorList>
            <person name="Sheh A."/>
            <person name="Shen Z."/>
            <person name="Fox J.G."/>
        </authorList>
    </citation>
    <scope>NUCLEOTIDE SEQUENCE [LARGE SCALE GENOMIC DNA]</scope>
    <source>
        <strain evidence="4 5">MIT 98-6810</strain>
    </source>
</reference>
<comment type="similarity">
    <text evidence="1">Belongs to the CapA family.</text>
</comment>
<dbReference type="AlphaFoldDB" id="A0A0S4PXC9"/>
<dbReference type="KEGG" id="hty:BN2458_PEG0973"/>
<dbReference type="Proteomes" id="UP000029925">
    <property type="component" value="Unassembled WGS sequence"/>
</dbReference>
<evidence type="ECO:0000256" key="1">
    <source>
        <dbReference type="ARBA" id="ARBA00005662"/>
    </source>
</evidence>
<dbReference type="OrthoDB" id="9810718at2"/>
<reference evidence="3" key="3">
    <citation type="submission" date="2015-11" db="EMBL/GenBank/DDBJ databases">
        <authorList>
            <person name="Zhang Y."/>
            <person name="Guo Z."/>
        </authorList>
    </citation>
    <scope>NUCLEOTIDE SEQUENCE</scope>
    <source>
        <strain evidence="3">1</strain>
    </source>
</reference>
<evidence type="ECO:0000313" key="5">
    <source>
        <dbReference type="Proteomes" id="UP000029925"/>
    </source>
</evidence>
<gene>
    <name evidence="3" type="ORF">BN2458_PEG0973</name>
    <name evidence="4" type="ORF">LS75_008665</name>
</gene>
<name>A0A0S4PXC9_9HELI</name>
<dbReference type="InterPro" id="IPR019079">
    <property type="entry name" value="Capsule_synth_CapA"/>
</dbReference>
<sequence length="350" mass="39109">MKKFLSVLVICYAILCGSVYGAGNGSLKLIMAGDALLHASVYNDAKQENGSYDFSKMLTALEIAKKYDLAFYNQETILGGTKLGLSTYPAFNSPQEFGDNMLSLGFNLVSLANNHTLDRGEKAVLSSLEFWRGKNALTAGSYGSFNERNQVQILKKNGITYALLAYTYGTNGIPLPKGKEYLVNVYTKEMLRKDIAAVREKVDFLMVSMHWGIEYDFAPSAEQKQYAKLLSELGVDLVIGTHPHVVQPAEWIGDTLVYYSLGNLISGQRGTNKRIGMLGSVEITKVKDGKVKLSNPRAELIYTYYNAQFKNFKLMWFSELNNTILQNYKSIYKEYMNIITQGKSDIKIGL</sequence>
<accession>A0A0S4PXC9</accession>
<evidence type="ECO:0000313" key="6">
    <source>
        <dbReference type="Proteomes" id="UP000064525"/>
    </source>
</evidence>
<proteinExistence type="inferred from homology"/>
<dbReference type="InterPro" id="IPR029052">
    <property type="entry name" value="Metallo-depent_PP-like"/>
</dbReference>
<protein>
    <submittedName>
        <fullName evidence="4">CapA family protein</fullName>
    </submittedName>
</protein>
<reference evidence="6" key="2">
    <citation type="submission" date="2015-11" db="EMBL/GenBank/DDBJ databases">
        <authorList>
            <person name="Anvar S.Y."/>
        </authorList>
    </citation>
    <scope>NUCLEOTIDE SEQUENCE [LARGE SCALE GENOMIC DNA]</scope>
</reference>
<dbReference type="SUPFAM" id="SSF56300">
    <property type="entry name" value="Metallo-dependent phosphatases"/>
    <property type="match status" value="1"/>
</dbReference>
<dbReference type="STRING" id="76936.BN2458_PEG0973"/>
<dbReference type="CDD" id="cd07381">
    <property type="entry name" value="MPP_CapA"/>
    <property type="match status" value="1"/>
</dbReference>
<evidence type="ECO:0000313" key="4">
    <source>
        <dbReference type="EMBL" id="TLD77941.1"/>
    </source>
</evidence>
<evidence type="ECO:0000259" key="2">
    <source>
        <dbReference type="SMART" id="SM00854"/>
    </source>
</evidence>
<feature type="domain" description="Capsule synthesis protein CapA" evidence="2">
    <location>
        <begin position="28"/>
        <end position="268"/>
    </location>
</feature>
<dbReference type="Gene3D" id="3.60.21.10">
    <property type="match status" value="1"/>
</dbReference>
<dbReference type="RefSeq" id="WP_034327224.1">
    <property type="nucleotide sequence ID" value="NZ_CAJTQN010000004.1"/>
</dbReference>
<dbReference type="SMART" id="SM00854">
    <property type="entry name" value="PGA_cap"/>
    <property type="match status" value="1"/>
</dbReference>
<dbReference type="Pfam" id="PF09587">
    <property type="entry name" value="PGA_cap"/>
    <property type="match status" value="1"/>
</dbReference>
<dbReference type="PATRIC" id="fig|76936.10.peg.952"/>
<dbReference type="EMBL" id="JRPF02000013">
    <property type="protein sequence ID" value="TLD77941.1"/>
    <property type="molecule type" value="Genomic_DNA"/>
</dbReference>
<dbReference type="Proteomes" id="UP000064525">
    <property type="component" value="Chromosome I"/>
</dbReference>
<dbReference type="InterPro" id="IPR052169">
    <property type="entry name" value="CW_Biosynth-Accessory"/>
</dbReference>
<evidence type="ECO:0000313" key="3">
    <source>
        <dbReference type="EMBL" id="CUU39858.1"/>
    </source>
</evidence>
<dbReference type="PANTHER" id="PTHR33393:SF12">
    <property type="entry name" value="CAPSULE BIOSYNTHESIS PROTEIN CAPA"/>
    <property type="match status" value="1"/>
</dbReference>
<keyword evidence="5" id="KW-1185">Reference proteome</keyword>
<dbReference type="PANTHER" id="PTHR33393">
    <property type="entry name" value="POLYGLUTAMINE SYNTHESIS ACCESSORY PROTEIN RV0574C-RELATED"/>
    <property type="match status" value="1"/>
</dbReference>
<dbReference type="GeneID" id="78151204"/>
<organism evidence="3 6">
    <name type="scientific">Helicobacter typhlonius</name>
    <dbReference type="NCBI Taxonomy" id="76936"/>
    <lineage>
        <taxon>Bacteria</taxon>
        <taxon>Pseudomonadati</taxon>
        <taxon>Campylobacterota</taxon>
        <taxon>Epsilonproteobacteria</taxon>
        <taxon>Campylobacterales</taxon>
        <taxon>Helicobacteraceae</taxon>
        <taxon>Helicobacter</taxon>
    </lineage>
</organism>
<dbReference type="EMBL" id="LN907858">
    <property type="protein sequence ID" value="CUU39858.1"/>
    <property type="molecule type" value="Genomic_DNA"/>
</dbReference>